<dbReference type="Proteomes" id="UP000507470">
    <property type="component" value="Unassembled WGS sequence"/>
</dbReference>
<reference evidence="1 2" key="1">
    <citation type="submission" date="2020-06" db="EMBL/GenBank/DDBJ databases">
        <authorList>
            <person name="Li R."/>
            <person name="Bekaert M."/>
        </authorList>
    </citation>
    <scope>NUCLEOTIDE SEQUENCE [LARGE SCALE GENOMIC DNA]</scope>
    <source>
        <strain evidence="2">wild</strain>
    </source>
</reference>
<dbReference type="EMBL" id="CACVKT020001165">
    <property type="protein sequence ID" value="CAC5365693.1"/>
    <property type="molecule type" value="Genomic_DNA"/>
</dbReference>
<keyword evidence="2" id="KW-1185">Reference proteome</keyword>
<name>A0A6J8ACV7_MYTCO</name>
<sequence length="628" mass="72294">MFKILSECSATVRKSLEGLDYFVAEGSRGFQDDFEKYTSNQDKPYDLRETLMTYDSDNFQSSYMVTDQSSQNTISSSQNTASTIENYNREHYVDLLNNYLNTRKVLAISLPIESWKDSSEYDDIFDNMFKDDEHQDEDDNGNSKMISALIESYEKSSAWQVRRQILSVLAIKLSFKQLINYLPGLTEYRYYVAQKHSILYGCAIPPSETCKTRNKMDLEKLSNFITSSHIIKDLPFGERHLKLSSGEVMDAPNIIRCMGPAAIIQQYQAYCEENEISLLGSSTMFKILSECSATVRKSLEGLDYFVAEGSRGFQDLQDIVLSEGYPETSNGTELNRLLLEAKRYMKTDYKVHVSEENEVADHCRKYALSSTKEEHFKEKCNHDHNKVCESCEQLKELLHGILKKVEIANFTDQQTRDDIVYRAQQAVESIFLWKSHILRARNQEAAKSFLFNYMKEDEIFVVFDWAMKYLPRKYREDQLDWFGKRGISWHISVYFRRNAEELQSLTFVHIFDSQISQDSKTTSATICDVLNNVLKNNPEVKSVHLWSDNAACYKCADTFININNNKSSKGHIASYNFCEAKDGKGACDIAAATFKSGIKRFVNQGNDVVNAKQIKAVSIQEFFFISRQ</sequence>
<proteinExistence type="predicted"/>
<evidence type="ECO:0000313" key="2">
    <source>
        <dbReference type="Proteomes" id="UP000507470"/>
    </source>
</evidence>
<protein>
    <submittedName>
        <fullName evidence="1">Uncharacterized protein</fullName>
    </submittedName>
</protein>
<organism evidence="1 2">
    <name type="scientific">Mytilus coruscus</name>
    <name type="common">Sea mussel</name>
    <dbReference type="NCBI Taxonomy" id="42192"/>
    <lineage>
        <taxon>Eukaryota</taxon>
        <taxon>Metazoa</taxon>
        <taxon>Spiralia</taxon>
        <taxon>Lophotrochozoa</taxon>
        <taxon>Mollusca</taxon>
        <taxon>Bivalvia</taxon>
        <taxon>Autobranchia</taxon>
        <taxon>Pteriomorphia</taxon>
        <taxon>Mytilida</taxon>
        <taxon>Mytiloidea</taxon>
        <taxon>Mytilidae</taxon>
        <taxon>Mytilinae</taxon>
        <taxon>Mytilus</taxon>
    </lineage>
</organism>
<dbReference type="PANTHER" id="PTHR33845">
    <property type="entry name" value="C2H2-TYPE DOMAIN-CONTAINING PROTEIN"/>
    <property type="match status" value="1"/>
</dbReference>
<evidence type="ECO:0000313" key="1">
    <source>
        <dbReference type="EMBL" id="CAC5365693.1"/>
    </source>
</evidence>
<dbReference type="OrthoDB" id="6095057at2759"/>
<gene>
    <name evidence="1" type="ORF">MCOR_6267</name>
</gene>
<dbReference type="PANTHER" id="PTHR33845:SF1">
    <property type="entry name" value="C2H2-TYPE DOMAIN-CONTAINING PROTEIN"/>
    <property type="match status" value="1"/>
</dbReference>
<accession>A0A6J8ACV7</accession>
<dbReference type="AlphaFoldDB" id="A0A6J8ACV7"/>